<organism evidence="2 3">
    <name type="scientific">Saccharopolyspora spinosa</name>
    <dbReference type="NCBI Taxonomy" id="60894"/>
    <lineage>
        <taxon>Bacteria</taxon>
        <taxon>Bacillati</taxon>
        <taxon>Actinomycetota</taxon>
        <taxon>Actinomycetes</taxon>
        <taxon>Pseudonocardiales</taxon>
        <taxon>Pseudonocardiaceae</taxon>
        <taxon>Saccharopolyspora</taxon>
    </lineage>
</organism>
<evidence type="ECO:0000313" key="3">
    <source>
        <dbReference type="Proteomes" id="UP000233786"/>
    </source>
</evidence>
<dbReference type="Proteomes" id="UP000233786">
    <property type="component" value="Unassembled WGS sequence"/>
</dbReference>
<proteinExistence type="predicted"/>
<dbReference type="AlphaFoldDB" id="A0A2N3XVN9"/>
<accession>A0A2N3XVN9</accession>
<keyword evidence="3" id="KW-1185">Reference proteome</keyword>
<gene>
    <name evidence="2" type="ORF">A8926_2304</name>
</gene>
<protein>
    <submittedName>
        <fullName evidence="2">Uncharacterized protein</fullName>
    </submittedName>
</protein>
<reference evidence="2" key="1">
    <citation type="submission" date="2017-12" db="EMBL/GenBank/DDBJ databases">
        <title>Sequencing the genomes of 1000 Actinobacteria strains.</title>
        <authorList>
            <person name="Klenk H.-P."/>
        </authorList>
    </citation>
    <scope>NUCLEOTIDE SEQUENCE [LARGE SCALE GENOMIC DNA]</scope>
    <source>
        <strain evidence="2">DSM 44228</strain>
    </source>
</reference>
<keyword evidence="1" id="KW-0812">Transmembrane</keyword>
<keyword evidence="1" id="KW-1133">Transmembrane helix</keyword>
<comment type="caution">
    <text evidence="2">The sequence shown here is derived from an EMBL/GenBank/DDBJ whole genome shotgun (WGS) entry which is preliminary data.</text>
</comment>
<dbReference type="EMBL" id="PJNB01000001">
    <property type="protein sequence ID" value="PKW14670.1"/>
    <property type="molecule type" value="Genomic_DNA"/>
</dbReference>
<dbReference type="STRING" id="994479.GCA_000194155_01772"/>
<evidence type="ECO:0000256" key="1">
    <source>
        <dbReference type="SAM" id="Phobius"/>
    </source>
</evidence>
<keyword evidence="1" id="KW-0472">Membrane</keyword>
<feature type="transmembrane region" description="Helical" evidence="1">
    <location>
        <begin position="21"/>
        <end position="51"/>
    </location>
</feature>
<evidence type="ECO:0000313" key="2">
    <source>
        <dbReference type="EMBL" id="PKW14670.1"/>
    </source>
</evidence>
<name>A0A2N3XVN9_SACSN</name>
<sequence length="78" mass="8168">MKKSIKSTPASHRRNSNYPKGIAVSIRLYTTCALAVTASAVAGLLVGGFIATTDQAPAQPRITQVSRLIPASGELQSE</sequence>